<comment type="caution">
    <text evidence="3">The sequence shown here is derived from an EMBL/GenBank/DDBJ whole genome shotgun (WGS) entry which is preliminary data.</text>
</comment>
<protein>
    <recommendedName>
        <fullName evidence="2">Phospholipase/carboxylesterase/thioesterase domain-containing protein</fullName>
    </recommendedName>
</protein>
<reference evidence="3 4" key="1">
    <citation type="submission" date="2020-04" db="EMBL/GenBank/DDBJ databases">
        <title>Flammeovirgaceae bacterium KN852 isolated from deep sea.</title>
        <authorList>
            <person name="Zhang D.-C."/>
        </authorList>
    </citation>
    <scope>NUCLEOTIDE SEQUENCE [LARGE SCALE GENOMIC DNA]</scope>
    <source>
        <strain evidence="3 4">KN852</strain>
    </source>
</reference>
<dbReference type="PROSITE" id="PS51257">
    <property type="entry name" value="PROKAR_LIPOPROTEIN"/>
    <property type="match status" value="1"/>
</dbReference>
<evidence type="ECO:0000313" key="3">
    <source>
        <dbReference type="EMBL" id="NMM47778.1"/>
    </source>
</evidence>
<dbReference type="RefSeq" id="WP_169678644.1">
    <property type="nucleotide sequence ID" value="NZ_JABBNU010000003.1"/>
</dbReference>
<evidence type="ECO:0000256" key="1">
    <source>
        <dbReference type="ARBA" id="ARBA00022729"/>
    </source>
</evidence>
<proteinExistence type="predicted"/>
<dbReference type="Proteomes" id="UP000559010">
    <property type="component" value="Unassembled WGS sequence"/>
</dbReference>
<sequence>MSRLYQTLCFFILFISCNSLPTEEPSYQKITKNNKFDGYWLKLPLGFNNEKQWPVIIFLQGGHGFSPNPENSKNDGPIKFSNADIKESLKIVADSFIIVNPHMKIGPIEKSHWQQYPEEISNLINHIVKEYNGDSQRIYITGLSKGGHGSWELAKKLPGVFAAIIPISGRIYCENNCVEISKIPIWIIHNQKDEVADYSYSKNKVAKLEEQNNISFLRKSNCKLNTKEIQSDYIFTSYPKNGHDAWNESYASKDLYMWLLNKKSDNND</sequence>
<keyword evidence="4" id="KW-1185">Reference proteome</keyword>
<dbReference type="EMBL" id="JABBNU010000003">
    <property type="protein sequence ID" value="NMM47778.1"/>
    <property type="molecule type" value="Genomic_DNA"/>
</dbReference>
<dbReference type="SUPFAM" id="SSF53474">
    <property type="entry name" value="alpha/beta-Hydrolases"/>
    <property type="match status" value="1"/>
</dbReference>
<organism evidence="3 4">
    <name type="scientific">Marinigracilibium pacificum</name>
    <dbReference type="NCBI Taxonomy" id="2729599"/>
    <lineage>
        <taxon>Bacteria</taxon>
        <taxon>Pseudomonadati</taxon>
        <taxon>Bacteroidota</taxon>
        <taxon>Cytophagia</taxon>
        <taxon>Cytophagales</taxon>
        <taxon>Flammeovirgaceae</taxon>
        <taxon>Marinigracilibium</taxon>
    </lineage>
</organism>
<dbReference type="PANTHER" id="PTHR43037:SF1">
    <property type="entry name" value="BLL1128 PROTEIN"/>
    <property type="match status" value="1"/>
</dbReference>
<evidence type="ECO:0000259" key="2">
    <source>
        <dbReference type="Pfam" id="PF02230"/>
    </source>
</evidence>
<dbReference type="PANTHER" id="PTHR43037">
    <property type="entry name" value="UNNAMED PRODUCT-RELATED"/>
    <property type="match status" value="1"/>
</dbReference>
<feature type="domain" description="Phospholipase/carboxylesterase/thioesterase" evidence="2">
    <location>
        <begin position="117"/>
        <end position="213"/>
    </location>
</feature>
<dbReference type="InterPro" id="IPR029058">
    <property type="entry name" value="AB_hydrolase_fold"/>
</dbReference>
<dbReference type="Pfam" id="PF02230">
    <property type="entry name" value="Abhydrolase_2"/>
    <property type="match status" value="1"/>
</dbReference>
<dbReference type="InterPro" id="IPR003140">
    <property type="entry name" value="PLipase/COase/thioEstase"/>
</dbReference>
<dbReference type="AlphaFoldDB" id="A0A848IX89"/>
<dbReference type="InterPro" id="IPR050955">
    <property type="entry name" value="Plant_Biomass_Hydrol_Est"/>
</dbReference>
<dbReference type="Gene3D" id="3.40.50.1820">
    <property type="entry name" value="alpha/beta hydrolase"/>
    <property type="match status" value="1"/>
</dbReference>
<accession>A0A848IX89</accession>
<dbReference type="GO" id="GO:0016787">
    <property type="term" value="F:hydrolase activity"/>
    <property type="evidence" value="ECO:0007669"/>
    <property type="project" value="InterPro"/>
</dbReference>
<name>A0A848IX89_9BACT</name>
<evidence type="ECO:0000313" key="4">
    <source>
        <dbReference type="Proteomes" id="UP000559010"/>
    </source>
</evidence>
<keyword evidence="1" id="KW-0732">Signal</keyword>
<gene>
    <name evidence="3" type="ORF">HH304_05150</name>
</gene>